<evidence type="ECO:0000256" key="1">
    <source>
        <dbReference type="SAM" id="MobiDB-lite"/>
    </source>
</evidence>
<dbReference type="PANTHER" id="PTHR33876:SF4">
    <property type="entry name" value="CHLOROPLAST PROTEIN FOR GROWTH AND FERTILITY 2"/>
    <property type="match status" value="1"/>
</dbReference>
<gene>
    <name evidence="4" type="ORF">GTHE00462_LOCUS22326</name>
</gene>
<dbReference type="OMA" id="QWGCGHS"/>
<organism evidence="4">
    <name type="scientific">Guillardia theta</name>
    <name type="common">Cryptophyte</name>
    <name type="synonym">Cryptomonas phi</name>
    <dbReference type="NCBI Taxonomy" id="55529"/>
    <lineage>
        <taxon>Eukaryota</taxon>
        <taxon>Cryptophyceae</taxon>
        <taxon>Pyrenomonadales</taxon>
        <taxon>Geminigeraceae</taxon>
        <taxon>Guillardia</taxon>
    </lineage>
</organism>
<sequence length="379" mass="40108">MLSASAGSLRSLLRLLLLLAVLVNPLNGEDPQDTSHRTSRTVKQYGVRSFVTDDGSDIRLDDRPAKDMGSQLPRKSPTARMGPVSLCLLGGTLGLIHVLTGPDHISAIVTLSVGGSYKAFWLGMRWGVGHSIGLLIMFVVFIYMGKGIIGEGSALNYVADLFVGVFMIVLGAVGIFRAYRSETVQVSQNENSALDGNSKELELVSEGGDADIESGMDVDAESESLLADFQKNESKDYAFEVIVNGNTTSSANSTRCCGLSLSCGVCRKILLISNATGQKILSLGVGILHGIAGPGGILGVLPAVSMHDAVKSTCYLGSFCFTSILTMGVFAAFWGELTSRLGSTSRVQFYLIFVSSASSVVVGVVWVVLLHLGTLDKVI</sequence>
<feature type="transmembrane region" description="Helical" evidence="2">
    <location>
        <begin position="280"/>
        <end position="301"/>
    </location>
</feature>
<feature type="region of interest" description="Disordered" evidence="1">
    <location>
        <begin position="54"/>
        <end position="78"/>
    </location>
</feature>
<feature type="transmembrane region" description="Helical" evidence="2">
    <location>
        <begin position="347"/>
        <end position="372"/>
    </location>
</feature>
<feature type="transmembrane region" description="Helical" evidence="2">
    <location>
        <begin position="313"/>
        <end position="335"/>
    </location>
</feature>
<evidence type="ECO:0000256" key="2">
    <source>
        <dbReference type="SAM" id="Phobius"/>
    </source>
</evidence>
<feature type="transmembrane region" description="Helical" evidence="2">
    <location>
        <begin position="126"/>
        <end position="145"/>
    </location>
</feature>
<dbReference type="PANTHER" id="PTHR33876">
    <property type="entry name" value="UNNAMED PRODUCT"/>
    <property type="match status" value="1"/>
</dbReference>
<dbReference type="EMBL" id="HBKN01028794">
    <property type="protein sequence ID" value="CAE2312674.1"/>
    <property type="molecule type" value="Transcribed_RNA"/>
</dbReference>
<feature type="signal peptide" evidence="3">
    <location>
        <begin position="1"/>
        <end position="28"/>
    </location>
</feature>
<keyword evidence="3" id="KW-0732">Signal</keyword>
<accession>A0A7S4NVJ7</accession>
<keyword evidence="2" id="KW-0472">Membrane</keyword>
<keyword evidence="2" id="KW-1133">Transmembrane helix</keyword>
<feature type="compositionally biased region" description="Basic and acidic residues" evidence="1">
    <location>
        <begin position="56"/>
        <end position="66"/>
    </location>
</feature>
<keyword evidence="2" id="KW-0812">Transmembrane</keyword>
<protein>
    <submittedName>
        <fullName evidence="4">Uncharacterized protein</fullName>
    </submittedName>
</protein>
<reference evidence="4" key="1">
    <citation type="submission" date="2021-01" db="EMBL/GenBank/DDBJ databases">
        <authorList>
            <person name="Corre E."/>
            <person name="Pelletier E."/>
            <person name="Niang G."/>
            <person name="Scheremetjew M."/>
            <person name="Finn R."/>
            <person name="Kale V."/>
            <person name="Holt S."/>
            <person name="Cochrane G."/>
            <person name="Meng A."/>
            <person name="Brown T."/>
            <person name="Cohen L."/>
        </authorList>
    </citation>
    <scope>NUCLEOTIDE SEQUENCE</scope>
    <source>
        <strain evidence="4">CCMP 2712</strain>
    </source>
</reference>
<feature type="transmembrane region" description="Helical" evidence="2">
    <location>
        <begin position="157"/>
        <end position="179"/>
    </location>
</feature>
<proteinExistence type="predicted"/>
<evidence type="ECO:0000256" key="3">
    <source>
        <dbReference type="SAM" id="SignalP"/>
    </source>
</evidence>
<dbReference type="AlphaFoldDB" id="A0A7S4NVJ7"/>
<feature type="chain" id="PRO_5030533455" evidence="3">
    <location>
        <begin position="29"/>
        <end position="379"/>
    </location>
</feature>
<dbReference type="InterPro" id="IPR052776">
    <property type="entry name" value="Chloro_ReproSupport/MetalTrans"/>
</dbReference>
<name>A0A7S4NVJ7_GUITH</name>
<evidence type="ECO:0000313" key="4">
    <source>
        <dbReference type="EMBL" id="CAE2312674.1"/>
    </source>
</evidence>